<evidence type="ECO:0000313" key="3">
    <source>
        <dbReference type="Proteomes" id="UP000541444"/>
    </source>
</evidence>
<sequence length="247" mass="27647">VKSRVARKESAIDSIAREGSELESILKGLGIHMYKRVSSKNDEVKKSQARRKLIGKTAGVTEEDMSTLEYDIPLKLVMANTMPDPTEMTTISSKAVWNLAKRKIVKKGAASRSTPSDSVDEGNKKRKVSSPAKYVQFLRGVQLGFQDGEREVSQKEKEASRMELEWEKQAAELKITAFNEGNFEVEESKEEVEVGDGADVVAKKVDEDQSKAVNQEVESLHLRVKDFEGLLEVEKNSSAELQVRLFR</sequence>
<gene>
    <name evidence="2" type="ORF">GIB67_040266</name>
</gene>
<keyword evidence="3" id="KW-1185">Reference proteome</keyword>
<name>A0A7J7MVC6_9MAGN</name>
<dbReference type="Proteomes" id="UP000541444">
    <property type="component" value="Unassembled WGS sequence"/>
</dbReference>
<reference evidence="2 3" key="1">
    <citation type="journal article" date="2020" name="IScience">
        <title>Genome Sequencing of the Endangered Kingdonia uniflora (Circaeasteraceae, Ranunculales) Reveals Potential Mechanisms of Evolutionary Specialization.</title>
        <authorList>
            <person name="Sun Y."/>
            <person name="Deng T."/>
            <person name="Zhang A."/>
            <person name="Moore M.J."/>
            <person name="Landis J.B."/>
            <person name="Lin N."/>
            <person name="Zhang H."/>
            <person name="Zhang X."/>
            <person name="Huang J."/>
            <person name="Zhang X."/>
            <person name="Sun H."/>
            <person name="Wang H."/>
        </authorList>
    </citation>
    <scope>NUCLEOTIDE SEQUENCE [LARGE SCALE GENOMIC DNA]</scope>
    <source>
        <strain evidence="2">TB1705</strain>
        <tissue evidence="2">Leaf</tissue>
    </source>
</reference>
<proteinExistence type="predicted"/>
<feature type="non-terminal residue" evidence="2">
    <location>
        <position position="1"/>
    </location>
</feature>
<comment type="caution">
    <text evidence="2">The sequence shown here is derived from an EMBL/GenBank/DDBJ whole genome shotgun (WGS) entry which is preliminary data.</text>
</comment>
<accession>A0A7J7MVC6</accession>
<dbReference type="AlphaFoldDB" id="A0A7J7MVC6"/>
<feature type="region of interest" description="Disordered" evidence="1">
    <location>
        <begin position="105"/>
        <end position="130"/>
    </location>
</feature>
<organism evidence="2 3">
    <name type="scientific">Kingdonia uniflora</name>
    <dbReference type="NCBI Taxonomy" id="39325"/>
    <lineage>
        <taxon>Eukaryota</taxon>
        <taxon>Viridiplantae</taxon>
        <taxon>Streptophyta</taxon>
        <taxon>Embryophyta</taxon>
        <taxon>Tracheophyta</taxon>
        <taxon>Spermatophyta</taxon>
        <taxon>Magnoliopsida</taxon>
        <taxon>Ranunculales</taxon>
        <taxon>Circaeasteraceae</taxon>
        <taxon>Kingdonia</taxon>
    </lineage>
</organism>
<protein>
    <submittedName>
        <fullName evidence="2">Uncharacterized protein</fullName>
    </submittedName>
</protein>
<dbReference type="EMBL" id="JACGCM010001219">
    <property type="protein sequence ID" value="KAF6158752.1"/>
    <property type="molecule type" value="Genomic_DNA"/>
</dbReference>
<evidence type="ECO:0000256" key="1">
    <source>
        <dbReference type="SAM" id="MobiDB-lite"/>
    </source>
</evidence>
<evidence type="ECO:0000313" key="2">
    <source>
        <dbReference type="EMBL" id="KAF6158752.1"/>
    </source>
</evidence>